<dbReference type="AlphaFoldDB" id="A0A833YSJ5"/>
<comment type="caution">
    <text evidence="2">The sequence shown here is derived from an EMBL/GenBank/DDBJ whole genome shotgun (WGS) entry which is preliminary data.</text>
</comment>
<gene>
    <name evidence="2" type="ORF">HJG60_008811</name>
</gene>
<feature type="region of interest" description="Disordered" evidence="1">
    <location>
        <begin position="39"/>
        <end position="139"/>
    </location>
</feature>
<evidence type="ECO:0000256" key="1">
    <source>
        <dbReference type="SAM" id="MobiDB-lite"/>
    </source>
</evidence>
<evidence type="ECO:0000313" key="3">
    <source>
        <dbReference type="Proteomes" id="UP000664940"/>
    </source>
</evidence>
<dbReference type="Proteomes" id="UP000664940">
    <property type="component" value="Unassembled WGS sequence"/>
</dbReference>
<dbReference type="EMBL" id="JABVXQ010000013">
    <property type="protein sequence ID" value="KAF6081792.1"/>
    <property type="molecule type" value="Genomic_DNA"/>
</dbReference>
<feature type="region of interest" description="Disordered" evidence="1">
    <location>
        <begin position="1"/>
        <end position="22"/>
    </location>
</feature>
<feature type="compositionally biased region" description="Basic and acidic residues" evidence="1">
    <location>
        <begin position="55"/>
        <end position="93"/>
    </location>
</feature>
<sequence>MKNCTSKPYALRSEKAPEEDPKGAACGFAVLRAPLGTLSQRRRGGLGEEAQIGEIGERGAQEGGRLEEYGRGSRGEDREEEEATGRGEAREGVRGGGAEQVTWARVGAAGCAQQRRVPKRGRERAEPSPPRTARASRAE</sequence>
<accession>A0A833YSJ5</accession>
<evidence type="ECO:0000313" key="2">
    <source>
        <dbReference type="EMBL" id="KAF6081792.1"/>
    </source>
</evidence>
<name>A0A833YSJ5_9CHIR</name>
<feature type="compositionally biased region" description="Basic and acidic residues" evidence="1">
    <location>
        <begin position="12"/>
        <end position="22"/>
    </location>
</feature>
<proteinExistence type="predicted"/>
<protein>
    <submittedName>
        <fullName evidence="2">Uncharacterized protein</fullName>
    </submittedName>
</protein>
<reference evidence="2 3" key="1">
    <citation type="journal article" date="2020" name="Nature">
        <title>Six reference-quality genomes reveal evolution of bat adaptations.</title>
        <authorList>
            <person name="Jebb D."/>
            <person name="Huang Z."/>
            <person name="Pippel M."/>
            <person name="Hughes G.M."/>
            <person name="Lavrichenko K."/>
            <person name="Devanna P."/>
            <person name="Winkler S."/>
            <person name="Jermiin L.S."/>
            <person name="Skirmuntt E.C."/>
            <person name="Katzourakis A."/>
            <person name="Burkitt-Gray L."/>
            <person name="Ray D.A."/>
            <person name="Sullivan K.A.M."/>
            <person name="Roscito J.G."/>
            <person name="Kirilenko B.M."/>
            <person name="Davalos L.M."/>
            <person name="Corthals A.P."/>
            <person name="Power M.L."/>
            <person name="Jones G."/>
            <person name="Ransome R.D."/>
            <person name="Dechmann D.K.N."/>
            <person name="Locatelli A.G."/>
            <person name="Puechmaille S.J."/>
            <person name="Fedrigo O."/>
            <person name="Jarvis E.D."/>
            <person name="Hiller M."/>
            <person name="Vernes S.C."/>
            <person name="Myers E.W."/>
            <person name="Teeling E.C."/>
        </authorList>
    </citation>
    <scope>NUCLEOTIDE SEQUENCE [LARGE SCALE GENOMIC DNA]</scope>
    <source>
        <strain evidence="2">Bat1K_MPI-CBG_1</strain>
    </source>
</reference>
<organism evidence="2 3">
    <name type="scientific">Phyllostomus discolor</name>
    <name type="common">pale spear-nosed bat</name>
    <dbReference type="NCBI Taxonomy" id="89673"/>
    <lineage>
        <taxon>Eukaryota</taxon>
        <taxon>Metazoa</taxon>
        <taxon>Chordata</taxon>
        <taxon>Craniata</taxon>
        <taxon>Vertebrata</taxon>
        <taxon>Euteleostomi</taxon>
        <taxon>Mammalia</taxon>
        <taxon>Eutheria</taxon>
        <taxon>Laurasiatheria</taxon>
        <taxon>Chiroptera</taxon>
        <taxon>Yangochiroptera</taxon>
        <taxon>Phyllostomidae</taxon>
        <taxon>Phyllostominae</taxon>
        <taxon>Phyllostomus</taxon>
    </lineage>
</organism>